<name>A0A5E6WK55_PSEFL</name>
<dbReference type="EMBL" id="CABVGY010000032">
    <property type="protein sequence ID" value="VVN28411.1"/>
    <property type="molecule type" value="Genomic_DNA"/>
</dbReference>
<organism evidence="1 2">
    <name type="scientific">Pseudomonas fluorescens</name>
    <dbReference type="NCBI Taxonomy" id="294"/>
    <lineage>
        <taxon>Bacteria</taxon>
        <taxon>Pseudomonadati</taxon>
        <taxon>Pseudomonadota</taxon>
        <taxon>Gammaproteobacteria</taxon>
        <taxon>Pseudomonadales</taxon>
        <taxon>Pseudomonadaceae</taxon>
        <taxon>Pseudomonas</taxon>
    </lineage>
</organism>
<reference evidence="1 2" key="1">
    <citation type="submission" date="2019-09" db="EMBL/GenBank/DDBJ databases">
        <authorList>
            <person name="Chandra G."/>
            <person name="Truman W A."/>
        </authorList>
    </citation>
    <scope>NUCLEOTIDE SEQUENCE [LARGE SCALE GENOMIC DNA]</scope>
    <source>
        <strain evidence="1">PS659</strain>
    </source>
</reference>
<dbReference type="AlphaFoldDB" id="A0A5E6WK55"/>
<dbReference type="RefSeq" id="WP_150718318.1">
    <property type="nucleotide sequence ID" value="NZ_CABVGY010000032.1"/>
</dbReference>
<proteinExistence type="predicted"/>
<evidence type="ECO:0000313" key="1">
    <source>
        <dbReference type="EMBL" id="VVN28411.1"/>
    </source>
</evidence>
<dbReference type="Proteomes" id="UP000326729">
    <property type="component" value="Unassembled WGS sequence"/>
</dbReference>
<gene>
    <name evidence="1" type="ORF">PS659_04747</name>
</gene>
<sequence>MDDSQRAWELAIALIASGKIAFDPANPQGSVKCLFTQLKVLKEALEAQTAPATVHCSCESEKDQVL</sequence>
<protein>
    <submittedName>
        <fullName evidence="1">Uncharacterized protein</fullName>
    </submittedName>
</protein>
<accession>A0A5E6WK55</accession>
<evidence type="ECO:0000313" key="2">
    <source>
        <dbReference type="Proteomes" id="UP000326729"/>
    </source>
</evidence>
<dbReference type="OrthoDB" id="7026268at2"/>